<evidence type="ECO:0000313" key="2">
    <source>
        <dbReference type="WBParaSite" id="ECPE_0000822101-mRNA-1"/>
    </source>
</evidence>
<feature type="compositionally biased region" description="Acidic residues" evidence="1">
    <location>
        <begin position="188"/>
        <end position="212"/>
    </location>
</feature>
<dbReference type="AlphaFoldDB" id="A0A183AML4"/>
<protein>
    <submittedName>
        <fullName evidence="2">Cadherin domain-containing protein</fullName>
    </submittedName>
</protein>
<sequence length="296" mass="32710">LPAGAIVGKVTAYAALDLDRGRENRLGDDTGMCNYAIDHPDNNVFDINGHGVIRSRISLEHYSAHRFTINVTGFDCHVPVRRRSTVRVNVHVRPDQVAQSNGKLIVVFTLLPAQKYRITQCFTVTQVDLVRLDGDCVQPELVYTALPRAHWVSPNATLKTCDNQPVGESATVCKPTEATLRVKLLWSGDDDDDVDEGKEDSVDSDDSAEDGDPNYSLSDTDSSSVCDFDRLSVRAHSQSCEESFVHSTNQTLAKWQSALFNCSLLNLLQLHMKLRVNLTSVCSGLDGFLVQNCIEK</sequence>
<dbReference type="SUPFAM" id="SSF49313">
    <property type="entry name" value="Cadherin-like"/>
    <property type="match status" value="1"/>
</dbReference>
<evidence type="ECO:0000256" key="1">
    <source>
        <dbReference type="SAM" id="MobiDB-lite"/>
    </source>
</evidence>
<dbReference type="InterPro" id="IPR015919">
    <property type="entry name" value="Cadherin-like_sf"/>
</dbReference>
<dbReference type="GO" id="GO:0016020">
    <property type="term" value="C:membrane"/>
    <property type="evidence" value="ECO:0007669"/>
    <property type="project" value="InterPro"/>
</dbReference>
<accession>A0A183AML4</accession>
<feature type="region of interest" description="Disordered" evidence="1">
    <location>
        <begin position="188"/>
        <end position="222"/>
    </location>
</feature>
<proteinExistence type="predicted"/>
<dbReference type="WBParaSite" id="ECPE_0000822101-mRNA-1">
    <property type="protein sequence ID" value="ECPE_0000822101-mRNA-1"/>
    <property type="gene ID" value="ECPE_0000822101"/>
</dbReference>
<dbReference type="GO" id="GO:0005509">
    <property type="term" value="F:calcium ion binding"/>
    <property type="evidence" value="ECO:0007669"/>
    <property type="project" value="InterPro"/>
</dbReference>
<organism evidence="2">
    <name type="scientific">Echinostoma caproni</name>
    <dbReference type="NCBI Taxonomy" id="27848"/>
    <lineage>
        <taxon>Eukaryota</taxon>
        <taxon>Metazoa</taxon>
        <taxon>Spiralia</taxon>
        <taxon>Lophotrochozoa</taxon>
        <taxon>Platyhelminthes</taxon>
        <taxon>Trematoda</taxon>
        <taxon>Digenea</taxon>
        <taxon>Plagiorchiida</taxon>
        <taxon>Echinostomata</taxon>
        <taxon>Echinostomatoidea</taxon>
        <taxon>Echinostomatidae</taxon>
        <taxon>Echinostoma</taxon>
    </lineage>
</organism>
<name>A0A183AML4_9TREM</name>
<reference evidence="2" key="1">
    <citation type="submission" date="2016-06" db="UniProtKB">
        <authorList>
            <consortium name="WormBaseParasite"/>
        </authorList>
    </citation>
    <scope>IDENTIFICATION</scope>
</reference>
<dbReference type="Gene3D" id="2.60.40.60">
    <property type="entry name" value="Cadherins"/>
    <property type="match status" value="1"/>
</dbReference>